<feature type="transmembrane region" description="Helical" evidence="1">
    <location>
        <begin position="7"/>
        <end position="26"/>
    </location>
</feature>
<proteinExistence type="predicted"/>
<comment type="caution">
    <text evidence="2">The sequence shown here is derived from an EMBL/GenBank/DDBJ whole genome shotgun (WGS) entry which is preliminary data.</text>
</comment>
<evidence type="ECO:0000313" key="3">
    <source>
        <dbReference type="Proteomes" id="UP000581688"/>
    </source>
</evidence>
<dbReference type="EMBL" id="JACHGH010000018">
    <property type="protein sequence ID" value="MBB6455320.1"/>
    <property type="molecule type" value="Genomic_DNA"/>
</dbReference>
<dbReference type="RefSeq" id="WP_174497792.1">
    <property type="nucleotide sequence ID" value="NZ_CADDWK010000019.1"/>
</dbReference>
<gene>
    <name evidence="2" type="ORF">HNQ94_003820</name>
</gene>
<evidence type="ECO:0000313" key="2">
    <source>
        <dbReference type="EMBL" id="MBB6455320.1"/>
    </source>
</evidence>
<accession>A0A841QA79</accession>
<evidence type="ECO:0000256" key="1">
    <source>
        <dbReference type="SAM" id="Phobius"/>
    </source>
</evidence>
<keyword evidence="1" id="KW-1133">Transmembrane helix</keyword>
<organism evidence="2 3">
    <name type="scientific">Salirhabdus euzebyi</name>
    <dbReference type="NCBI Taxonomy" id="394506"/>
    <lineage>
        <taxon>Bacteria</taxon>
        <taxon>Bacillati</taxon>
        <taxon>Bacillota</taxon>
        <taxon>Bacilli</taxon>
        <taxon>Bacillales</taxon>
        <taxon>Bacillaceae</taxon>
        <taxon>Salirhabdus</taxon>
    </lineage>
</organism>
<protein>
    <submittedName>
        <fullName evidence="2">Uncharacterized protein</fullName>
    </submittedName>
</protein>
<dbReference type="Proteomes" id="UP000581688">
    <property type="component" value="Unassembled WGS sequence"/>
</dbReference>
<keyword evidence="3" id="KW-1185">Reference proteome</keyword>
<keyword evidence="1" id="KW-0472">Membrane</keyword>
<name>A0A841QA79_9BACI</name>
<sequence length="269" mass="29684">MKSINAKLLSVIGGLILLAVVFYFLYSNVFPSNTSASGEPESNQVDKSENGLQLIATLSDIELQPNDKLVVDATVKNISGKALSYNGRCGVPIHLSVQAPDNSMYLLSNAENEGCPDIYDPNDIETFQSEEELTKQMTFYPIIKVNNATETDAPAGEYMVTISFRSDEGNALLVDVPIEVSDTNTDIISKQEAVHAAKAHPDVQKWFSENEEIGIEEEEHFLSDNIWAIAFHTKDFSMEDTSPTGKRLVVHVDSKTGDVTHSFTEEFDN</sequence>
<keyword evidence="1" id="KW-0812">Transmembrane</keyword>
<reference evidence="2 3" key="1">
    <citation type="submission" date="2020-08" db="EMBL/GenBank/DDBJ databases">
        <title>Genomic Encyclopedia of Type Strains, Phase IV (KMG-IV): sequencing the most valuable type-strain genomes for metagenomic binning, comparative biology and taxonomic classification.</title>
        <authorList>
            <person name="Goeker M."/>
        </authorList>
    </citation>
    <scope>NUCLEOTIDE SEQUENCE [LARGE SCALE GENOMIC DNA]</scope>
    <source>
        <strain evidence="2 3">DSM 19612</strain>
    </source>
</reference>
<dbReference type="AlphaFoldDB" id="A0A841QA79"/>